<keyword evidence="2" id="KW-1185">Reference proteome</keyword>
<gene>
    <name evidence="1" type="ORF">FZ041_12460</name>
</gene>
<dbReference type="Proteomes" id="UP000322783">
    <property type="component" value="Unassembled WGS sequence"/>
</dbReference>
<organism evidence="1 2">
    <name type="scientific">Selenomonas caprae</name>
    <dbReference type="NCBI Taxonomy" id="2606905"/>
    <lineage>
        <taxon>Bacteria</taxon>
        <taxon>Bacillati</taxon>
        <taxon>Bacillota</taxon>
        <taxon>Negativicutes</taxon>
        <taxon>Selenomonadales</taxon>
        <taxon>Selenomonadaceae</taxon>
        <taxon>Selenomonas</taxon>
    </lineage>
</organism>
<proteinExistence type="predicted"/>
<name>A0A5D6WH48_9FIRM</name>
<dbReference type="RefSeq" id="WP_149189797.1">
    <property type="nucleotide sequence ID" value="NZ_VTOZ01000032.1"/>
</dbReference>
<accession>A0A5D6WH48</accession>
<protein>
    <submittedName>
        <fullName evidence="1">Uncharacterized protein</fullName>
    </submittedName>
</protein>
<dbReference type="EMBL" id="VTOZ01000032">
    <property type="protein sequence ID" value="TYZ27117.1"/>
    <property type="molecule type" value="Genomic_DNA"/>
</dbReference>
<dbReference type="AlphaFoldDB" id="A0A5D6WH48"/>
<reference evidence="1 2" key="1">
    <citation type="submission" date="2019-08" db="EMBL/GenBank/DDBJ databases">
        <title>Selenomonas sp. mPRGC5 and Selenomonas sp. mPRGC8 isolated from ruminal fluid of dairy goat (Capra hircus).</title>
        <authorList>
            <person name="Poothong S."/>
            <person name="Nuengjamnong C."/>
            <person name="Tanasupawat S."/>
        </authorList>
    </citation>
    <scope>NUCLEOTIDE SEQUENCE [LARGE SCALE GENOMIC DNA]</scope>
    <source>
        <strain evidence="2">mPRGC8</strain>
    </source>
</reference>
<evidence type="ECO:0000313" key="2">
    <source>
        <dbReference type="Proteomes" id="UP000322783"/>
    </source>
</evidence>
<evidence type="ECO:0000313" key="1">
    <source>
        <dbReference type="EMBL" id="TYZ27117.1"/>
    </source>
</evidence>
<comment type="caution">
    <text evidence="1">The sequence shown here is derived from an EMBL/GenBank/DDBJ whole genome shotgun (WGS) entry which is preliminary data.</text>
</comment>
<sequence length="101" mass="11183">MNKAFTDIDAVQSLKLSEVYSMMKTIKPGDKVEFESVGACDTATQANRNTAATIPATATVEKVYPRYVRTRLKGGAAECVSWDSIRHLNGKPWPLYAKERS</sequence>